<evidence type="ECO:0000256" key="1">
    <source>
        <dbReference type="ARBA" id="ARBA00022679"/>
    </source>
</evidence>
<sequence length="156" mass="17450">MQDESPLPVIEIRDAVRADTPRILSMIEALARHHNDTPSASIETIERDMFGDIPWLYTLIASLAGNVVGYAALYPLAQLQSGTRGIDMHHLFVEQHFRGAGIGKQLIKASIDKARDLSCTYMMVGTHPENSKAQAVYLACGFERRDGIHPRFRYLI</sequence>
<dbReference type="RefSeq" id="WP_074737771.1">
    <property type="nucleotide sequence ID" value="NZ_FNNP01000006.1"/>
</dbReference>
<feature type="domain" description="N-acetyltransferase" evidence="4">
    <location>
        <begin position="10"/>
        <end position="156"/>
    </location>
</feature>
<dbReference type="PANTHER" id="PTHR10545">
    <property type="entry name" value="DIAMINE N-ACETYLTRANSFERASE"/>
    <property type="match status" value="1"/>
</dbReference>
<dbReference type="SUPFAM" id="SSF55729">
    <property type="entry name" value="Acyl-CoA N-acyltransferases (Nat)"/>
    <property type="match status" value="1"/>
</dbReference>
<keyword evidence="1" id="KW-0808">Transferase</keyword>
<protein>
    <submittedName>
        <fullName evidence="5">Ribosomal protein S18 acetylase RimI</fullName>
    </submittedName>
</protein>
<dbReference type="Pfam" id="PF00583">
    <property type="entry name" value="Acetyltransf_1"/>
    <property type="match status" value="1"/>
</dbReference>
<dbReference type="STRING" id="985054.SAMN05444358_106187"/>
<keyword evidence="5" id="KW-0689">Ribosomal protein</keyword>
<keyword evidence="3" id="KW-1133">Transmembrane helix</keyword>
<dbReference type="InterPro" id="IPR051016">
    <property type="entry name" value="Diverse_Substrate_AcTransf"/>
</dbReference>
<evidence type="ECO:0000259" key="4">
    <source>
        <dbReference type="PROSITE" id="PS51186"/>
    </source>
</evidence>
<dbReference type="GO" id="GO:0005840">
    <property type="term" value="C:ribosome"/>
    <property type="evidence" value="ECO:0007669"/>
    <property type="project" value="UniProtKB-KW"/>
</dbReference>
<organism evidence="5 6">
    <name type="scientific">Ruegeria halocynthiae</name>
    <dbReference type="NCBI Taxonomy" id="985054"/>
    <lineage>
        <taxon>Bacteria</taxon>
        <taxon>Pseudomonadati</taxon>
        <taxon>Pseudomonadota</taxon>
        <taxon>Alphaproteobacteria</taxon>
        <taxon>Rhodobacterales</taxon>
        <taxon>Roseobacteraceae</taxon>
        <taxon>Ruegeria</taxon>
    </lineage>
</organism>
<dbReference type="CDD" id="cd04301">
    <property type="entry name" value="NAT_SF"/>
    <property type="match status" value="1"/>
</dbReference>
<accession>A0A1H3C9H1</accession>
<dbReference type="PANTHER" id="PTHR10545:SF29">
    <property type="entry name" value="GH14572P-RELATED"/>
    <property type="match status" value="1"/>
</dbReference>
<reference evidence="6" key="1">
    <citation type="submission" date="2016-10" db="EMBL/GenBank/DDBJ databases">
        <authorList>
            <person name="Varghese N."/>
            <person name="Submissions S."/>
        </authorList>
    </citation>
    <scope>NUCLEOTIDE SEQUENCE [LARGE SCALE GENOMIC DNA]</scope>
    <source>
        <strain evidence="6">DSM 27839</strain>
    </source>
</reference>
<dbReference type="PROSITE" id="PS51186">
    <property type="entry name" value="GNAT"/>
    <property type="match status" value="1"/>
</dbReference>
<dbReference type="GO" id="GO:0008080">
    <property type="term" value="F:N-acetyltransferase activity"/>
    <property type="evidence" value="ECO:0007669"/>
    <property type="project" value="TreeGrafter"/>
</dbReference>
<evidence type="ECO:0000313" key="6">
    <source>
        <dbReference type="Proteomes" id="UP000183400"/>
    </source>
</evidence>
<name>A0A1H3C9H1_9RHOB</name>
<gene>
    <name evidence="5" type="ORF">SAMN05444358_106187</name>
</gene>
<dbReference type="EMBL" id="FNNP01000006">
    <property type="protein sequence ID" value="SDX50284.1"/>
    <property type="molecule type" value="Genomic_DNA"/>
</dbReference>
<evidence type="ECO:0000313" key="5">
    <source>
        <dbReference type="EMBL" id="SDX50284.1"/>
    </source>
</evidence>
<keyword evidence="3" id="KW-0812">Transmembrane</keyword>
<dbReference type="Proteomes" id="UP000183400">
    <property type="component" value="Unassembled WGS sequence"/>
</dbReference>
<feature type="transmembrane region" description="Helical" evidence="3">
    <location>
        <begin position="55"/>
        <end position="76"/>
    </location>
</feature>
<evidence type="ECO:0000256" key="2">
    <source>
        <dbReference type="ARBA" id="ARBA00023315"/>
    </source>
</evidence>
<keyword evidence="5" id="KW-0687">Ribonucleoprotein</keyword>
<dbReference type="AlphaFoldDB" id="A0A1H3C9H1"/>
<proteinExistence type="predicted"/>
<evidence type="ECO:0000256" key="3">
    <source>
        <dbReference type="SAM" id="Phobius"/>
    </source>
</evidence>
<dbReference type="InterPro" id="IPR000182">
    <property type="entry name" value="GNAT_dom"/>
</dbReference>
<dbReference type="OrthoDB" id="7651332at2"/>
<dbReference type="InterPro" id="IPR016181">
    <property type="entry name" value="Acyl_CoA_acyltransferase"/>
</dbReference>
<keyword evidence="2" id="KW-0012">Acyltransferase</keyword>
<keyword evidence="3" id="KW-0472">Membrane</keyword>
<keyword evidence="6" id="KW-1185">Reference proteome</keyword>
<dbReference type="Gene3D" id="3.40.630.30">
    <property type="match status" value="1"/>
</dbReference>